<keyword evidence="1" id="KW-0812">Transmembrane</keyword>
<protein>
    <submittedName>
        <fullName evidence="2">Type II secretion system protein</fullName>
    </submittedName>
</protein>
<dbReference type="Proteomes" id="UP001214250">
    <property type="component" value="Chromosome 1"/>
</dbReference>
<dbReference type="RefSeq" id="WP_274149433.1">
    <property type="nucleotide sequence ID" value="NZ_CP117811.1"/>
</dbReference>
<dbReference type="PANTHER" id="PTHR30093">
    <property type="entry name" value="GENERAL SECRETION PATHWAY PROTEIN G"/>
    <property type="match status" value="1"/>
</dbReference>
<dbReference type="InterPro" id="IPR012902">
    <property type="entry name" value="N_methyl_site"/>
</dbReference>
<keyword evidence="1" id="KW-0472">Membrane</keyword>
<feature type="transmembrane region" description="Helical" evidence="1">
    <location>
        <begin position="6"/>
        <end position="27"/>
    </location>
</feature>
<dbReference type="EMBL" id="CP117811">
    <property type="protein sequence ID" value="WDE95709.1"/>
    <property type="molecule type" value="Genomic_DNA"/>
</dbReference>
<dbReference type="SUPFAM" id="SSF54523">
    <property type="entry name" value="Pili subunits"/>
    <property type="match status" value="1"/>
</dbReference>
<evidence type="ECO:0000313" key="3">
    <source>
        <dbReference type="Proteomes" id="UP001214250"/>
    </source>
</evidence>
<dbReference type="NCBIfam" id="TIGR02532">
    <property type="entry name" value="IV_pilin_GFxxxE"/>
    <property type="match status" value="1"/>
</dbReference>
<accession>A0ABY7VSF8</accession>
<gene>
    <name evidence="2" type="ORF">PQO03_08270</name>
</gene>
<reference evidence="2 3" key="1">
    <citation type="submission" date="2023-02" db="EMBL/GenBank/DDBJ databases">
        <title>Genome sequence of Lentisphaera profundi SAORIC-696.</title>
        <authorList>
            <person name="Kim e."/>
            <person name="Cho J.-C."/>
            <person name="Choi A."/>
            <person name="Kang I."/>
        </authorList>
    </citation>
    <scope>NUCLEOTIDE SEQUENCE [LARGE SCALE GENOMIC DNA]</scope>
    <source>
        <strain evidence="2 3">SAORIC-696</strain>
    </source>
</reference>
<proteinExistence type="predicted"/>
<evidence type="ECO:0000313" key="2">
    <source>
        <dbReference type="EMBL" id="WDE95709.1"/>
    </source>
</evidence>
<sequence length="229" mass="24988">MKKFTLIEVLVVVAIIGILASLTLPALGKARQKAFQAQCLNNHKQLLNAQATFLTDSEYFQTAWHNGHLPDTAPAGMTAGAQNHVWVWALNTYLTSWDILFCPKREGVNLHNNYGWNWMGEDEDANWDGMGLTHDGRYNRGAAVATSGVSKPSNTILLSPSWSRGANGGVDDWVATPRVKLFTDKPVTGGSFTPHRGDNVANVSFIDGSARGLSVGTLFSDTSLWNKDK</sequence>
<dbReference type="Gene3D" id="3.30.700.10">
    <property type="entry name" value="Glycoprotein, Type 4 Pilin"/>
    <property type="match status" value="1"/>
</dbReference>
<evidence type="ECO:0000256" key="1">
    <source>
        <dbReference type="SAM" id="Phobius"/>
    </source>
</evidence>
<dbReference type="InterPro" id="IPR045584">
    <property type="entry name" value="Pilin-like"/>
</dbReference>
<name>A0ABY7VSF8_9BACT</name>
<keyword evidence="1" id="KW-1133">Transmembrane helix</keyword>
<keyword evidence="3" id="KW-1185">Reference proteome</keyword>
<organism evidence="2 3">
    <name type="scientific">Lentisphaera profundi</name>
    <dbReference type="NCBI Taxonomy" id="1658616"/>
    <lineage>
        <taxon>Bacteria</taxon>
        <taxon>Pseudomonadati</taxon>
        <taxon>Lentisphaerota</taxon>
        <taxon>Lentisphaeria</taxon>
        <taxon>Lentisphaerales</taxon>
        <taxon>Lentisphaeraceae</taxon>
        <taxon>Lentisphaera</taxon>
    </lineage>
</organism>